<comment type="similarity">
    <text evidence="1">In the N-terminal section; belongs to the LXG family.</text>
</comment>
<dbReference type="InterPro" id="IPR006829">
    <property type="entry name" value="LXG_dom"/>
</dbReference>
<name>A0ABV8D2H6_9STRE</name>
<evidence type="ECO:0000256" key="1">
    <source>
        <dbReference type="ARBA" id="ARBA00034117"/>
    </source>
</evidence>
<dbReference type="EMBL" id="JBHSAC010000066">
    <property type="protein sequence ID" value="MFC3932681.1"/>
    <property type="molecule type" value="Genomic_DNA"/>
</dbReference>
<accession>A0ABV8D2H6</accession>
<reference evidence="6" key="1">
    <citation type="journal article" date="2019" name="Int. J. Syst. Evol. Microbiol.">
        <title>The Global Catalogue of Microorganisms (GCM) 10K type strain sequencing project: providing services to taxonomists for standard genome sequencing and annotation.</title>
        <authorList>
            <consortium name="The Broad Institute Genomics Platform"/>
            <consortium name="The Broad Institute Genome Sequencing Center for Infectious Disease"/>
            <person name="Wu L."/>
            <person name="Ma J."/>
        </authorList>
    </citation>
    <scope>NUCLEOTIDE SEQUENCE [LARGE SCALE GENOMIC DNA]</scope>
    <source>
        <strain evidence="6">CCUG 58728</strain>
    </source>
</reference>
<feature type="domain" description="LXG" evidence="4">
    <location>
        <begin position="1"/>
        <end position="241"/>
    </location>
</feature>
<comment type="caution">
    <text evidence="5">The sequence shown here is derived from an EMBL/GenBank/DDBJ whole genome shotgun (WGS) entry which is preliminary data.</text>
</comment>
<evidence type="ECO:0000256" key="3">
    <source>
        <dbReference type="SAM" id="MobiDB-lite"/>
    </source>
</evidence>
<evidence type="ECO:0000256" key="2">
    <source>
        <dbReference type="SAM" id="Coils"/>
    </source>
</evidence>
<keyword evidence="6" id="KW-1185">Reference proteome</keyword>
<evidence type="ECO:0000313" key="6">
    <source>
        <dbReference type="Proteomes" id="UP001595901"/>
    </source>
</evidence>
<gene>
    <name evidence="5" type="ORF">ACFOSE_07930</name>
</gene>
<protein>
    <submittedName>
        <fullName evidence="5">T7SS effector LXG polymorphic toxin</fullName>
    </submittedName>
</protein>
<dbReference type="Pfam" id="PF04740">
    <property type="entry name" value="LXG"/>
    <property type="match status" value="1"/>
</dbReference>
<feature type="region of interest" description="Disordered" evidence="3">
    <location>
        <begin position="302"/>
        <end position="324"/>
    </location>
</feature>
<dbReference type="Proteomes" id="UP001595901">
    <property type="component" value="Unassembled WGS sequence"/>
</dbReference>
<evidence type="ECO:0000259" key="4">
    <source>
        <dbReference type="PROSITE" id="PS51756"/>
    </source>
</evidence>
<dbReference type="RefSeq" id="WP_380432268.1">
    <property type="nucleotide sequence ID" value="NZ_JBHSAC010000066.1"/>
</dbReference>
<organism evidence="5 6">
    <name type="scientific">Streptococcus dentapri</name>
    <dbReference type="NCBI Taxonomy" id="573564"/>
    <lineage>
        <taxon>Bacteria</taxon>
        <taxon>Bacillati</taxon>
        <taxon>Bacillota</taxon>
        <taxon>Bacilli</taxon>
        <taxon>Lactobacillales</taxon>
        <taxon>Streptococcaceae</taxon>
        <taxon>Streptococcus</taxon>
    </lineage>
</organism>
<dbReference type="PROSITE" id="PS51756">
    <property type="entry name" value="LXG"/>
    <property type="match status" value="1"/>
</dbReference>
<evidence type="ECO:0000313" key="5">
    <source>
        <dbReference type="EMBL" id="MFC3932681.1"/>
    </source>
</evidence>
<feature type="coiled-coil region" evidence="2">
    <location>
        <begin position="7"/>
        <end position="34"/>
    </location>
</feature>
<keyword evidence="2" id="KW-0175">Coiled coil</keyword>
<feature type="compositionally biased region" description="Polar residues" evidence="3">
    <location>
        <begin position="302"/>
        <end position="315"/>
    </location>
</feature>
<proteinExistence type="inferred from homology"/>
<sequence>MGFHVEMAEVKRHLETLQKEAKATSTDLEGAKKATNKIIQSGAMYGQTGEVIYNQLNNYDAALAVSMMDALTLLPSEFSQAVSDFQTTVKETNDGAILDEDYLTQLGTKLDHKKTAHTNLEKKIATIYDGISDIVQLDPPKSHYDRKSDNAKKVLTYTVQWVNQFDSAKSASSTESLLEADSTVLGYLQQIAGLAYTDPTYSQFVGNAQFGEAIHKSDTQIKAAIKKAEKEAKAAAEKVAKKKEADWKKHHPIQNFFRGLKNWAVAGLEADAKKGTILDKAVVGALEGAVTLLDGVAEGAPTLSSWKSRPSMSKTGQRKLGRRPISLGLGPARRELGSCCWGPSPKIFSCMRL</sequence>